<keyword evidence="5" id="KW-0472">Membrane</keyword>
<proteinExistence type="inferred from homology"/>
<feature type="domain" description="PPM-type phosphatase" evidence="8">
    <location>
        <begin position="599"/>
        <end position="898"/>
    </location>
</feature>
<feature type="region of interest" description="Disordered" evidence="7">
    <location>
        <begin position="59"/>
        <end position="106"/>
    </location>
</feature>
<dbReference type="FunFam" id="3.60.40.10:FF:000051">
    <property type="entry name" value="Protein phosphatase 2C-like protein"/>
    <property type="match status" value="1"/>
</dbReference>
<evidence type="ECO:0000256" key="5">
    <source>
        <dbReference type="ARBA" id="ARBA00023136"/>
    </source>
</evidence>
<evidence type="ECO:0000256" key="6">
    <source>
        <dbReference type="RuleBase" id="RU003465"/>
    </source>
</evidence>
<dbReference type="InterPro" id="IPR015655">
    <property type="entry name" value="PP2C"/>
</dbReference>
<dbReference type="PANTHER" id="PTHR47992">
    <property type="entry name" value="PROTEIN PHOSPHATASE"/>
    <property type="match status" value="1"/>
</dbReference>
<dbReference type="SUPFAM" id="SSF81606">
    <property type="entry name" value="PP2C-like"/>
    <property type="match status" value="1"/>
</dbReference>
<feature type="region of interest" description="Disordered" evidence="7">
    <location>
        <begin position="465"/>
        <end position="574"/>
    </location>
</feature>
<dbReference type="RefSeq" id="XP_001021325.1">
    <property type="nucleotide sequence ID" value="XM_001021325.3"/>
</dbReference>
<protein>
    <submittedName>
        <fullName evidence="9">Protein phosphatase 2C containing protein</fullName>
    </submittedName>
</protein>
<dbReference type="Gene3D" id="3.60.40.10">
    <property type="entry name" value="PPM-type phosphatase domain"/>
    <property type="match status" value="1"/>
</dbReference>
<accession>I7LW71</accession>
<feature type="compositionally biased region" description="Low complexity" evidence="7">
    <location>
        <begin position="434"/>
        <end position="443"/>
    </location>
</feature>
<dbReference type="InterPro" id="IPR036457">
    <property type="entry name" value="PPM-type-like_dom_sf"/>
</dbReference>
<evidence type="ECO:0000259" key="8">
    <source>
        <dbReference type="PROSITE" id="PS51746"/>
    </source>
</evidence>
<feature type="region of interest" description="Disordered" evidence="7">
    <location>
        <begin position="1"/>
        <end position="33"/>
    </location>
</feature>
<feature type="region of interest" description="Disordered" evidence="7">
    <location>
        <begin position="429"/>
        <end position="451"/>
    </location>
</feature>
<dbReference type="GO" id="GO:0004722">
    <property type="term" value="F:protein serine/threonine phosphatase activity"/>
    <property type="evidence" value="ECO:0007669"/>
    <property type="project" value="InterPro"/>
</dbReference>
<dbReference type="eggNOG" id="KOG0698">
    <property type="taxonomic scope" value="Eukaryota"/>
</dbReference>
<feature type="region of interest" description="Disordered" evidence="7">
    <location>
        <begin position="120"/>
        <end position="143"/>
    </location>
</feature>
<dbReference type="PROSITE" id="PS51746">
    <property type="entry name" value="PPM_2"/>
    <property type="match status" value="1"/>
</dbReference>
<dbReference type="GeneID" id="7829717"/>
<feature type="compositionally biased region" description="Polar residues" evidence="7">
    <location>
        <begin position="358"/>
        <end position="379"/>
    </location>
</feature>
<dbReference type="InterPro" id="IPR000222">
    <property type="entry name" value="PP2C_BS"/>
</dbReference>
<dbReference type="PROSITE" id="PS01032">
    <property type="entry name" value="PPM_1"/>
    <property type="match status" value="1"/>
</dbReference>
<dbReference type="EMBL" id="GG662605">
    <property type="protein sequence ID" value="EAS01080.1"/>
    <property type="molecule type" value="Genomic_DNA"/>
</dbReference>
<evidence type="ECO:0000256" key="2">
    <source>
        <dbReference type="ARBA" id="ARBA00022723"/>
    </source>
</evidence>
<dbReference type="CDD" id="cd00143">
    <property type="entry name" value="PP2Cc"/>
    <property type="match status" value="1"/>
</dbReference>
<dbReference type="OMA" id="TIFCANA"/>
<evidence type="ECO:0000256" key="4">
    <source>
        <dbReference type="ARBA" id="ARBA00022912"/>
    </source>
</evidence>
<keyword evidence="4 6" id="KW-0904">Protein phosphatase</keyword>
<evidence type="ECO:0000256" key="1">
    <source>
        <dbReference type="ARBA" id="ARBA00004170"/>
    </source>
</evidence>
<reference evidence="10" key="1">
    <citation type="journal article" date="2006" name="PLoS Biol.">
        <title>Macronuclear genome sequence of the ciliate Tetrahymena thermophila, a model eukaryote.</title>
        <authorList>
            <person name="Eisen J.A."/>
            <person name="Coyne R.S."/>
            <person name="Wu M."/>
            <person name="Wu D."/>
            <person name="Thiagarajan M."/>
            <person name="Wortman J.R."/>
            <person name="Badger J.H."/>
            <person name="Ren Q."/>
            <person name="Amedeo P."/>
            <person name="Jones K.M."/>
            <person name="Tallon L.J."/>
            <person name="Delcher A.L."/>
            <person name="Salzberg S.L."/>
            <person name="Silva J.C."/>
            <person name="Haas B.J."/>
            <person name="Majoros W.H."/>
            <person name="Farzad M."/>
            <person name="Carlton J.M."/>
            <person name="Smith R.K. Jr."/>
            <person name="Garg J."/>
            <person name="Pearlman R.E."/>
            <person name="Karrer K.M."/>
            <person name="Sun L."/>
            <person name="Manning G."/>
            <person name="Elde N.C."/>
            <person name="Turkewitz A.P."/>
            <person name="Asai D.J."/>
            <person name="Wilkes D.E."/>
            <person name="Wang Y."/>
            <person name="Cai H."/>
            <person name="Collins K."/>
            <person name="Stewart B.A."/>
            <person name="Lee S.R."/>
            <person name="Wilamowska K."/>
            <person name="Weinberg Z."/>
            <person name="Ruzzo W.L."/>
            <person name="Wloga D."/>
            <person name="Gaertig J."/>
            <person name="Frankel J."/>
            <person name="Tsao C.-C."/>
            <person name="Gorovsky M.A."/>
            <person name="Keeling P.J."/>
            <person name="Waller R.F."/>
            <person name="Patron N.J."/>
            <person name="Cherry J.M."/>
            <person name="Stover N.A."/>
            <person name="Krieger C.J."/>
            <person name="del Toro C."/>
            <person name="Ryder H.F."/>
            <person name="Williamson S.C."/>
            <person name="Barbeau R.A."/>
            <person name="Hamilton E.P."/>
            <person name="Orias E."/>
        </authorList>
    </citation>
    <scope>NUCLEOTIDE SEQUENCE [LARGE SCALE GENOMIC DNA]</scope>
    <source>
        <strain evidence="10">SB210</strain>
    </source>
</reference>
<evidence type="ECO:0000256" key="3">
    <source>
        <dbReference type="ARBA" id="ARBA00022801"/>
    </source>
</evidence>
<feature type="compositionally biased region" description="Polar residues" evidence="7">
    <location>
        <begin position="493"/>
        <end position="507"/>
    </location>
</feature>
<dbReference type="Pfam" id="PF00481">
    <property type="entry name" value="PP2C"/>
    <property type="match status" value="1"/>
</dbReference>
<evidence type="ECO:0000313" key="9">
    <source>
        <dbReference type="EMBL" id="EAS01080.1"/>
    </source>
</evidence>
<gene>
    <name evidence="9" type="ORF">TTHERM_00316330</name>
</gene>
<dbReference type="GO" id="GO:0046872">
    <property type="term" value="F:metal ion binding"/>
    <property type="evidence" value="ECO:0007669"/>
    <property type="project" value="UniProtKB-KW"/>
</dbReference>
<dbReference type="GO" id="GO:0016020">
    <property type="term" value="C:membrane"/>
    <property type="evidence" value="ECO:0007669"/>
    <property type="project" value="UniProtKB-SubCell"/>
</dbReference>
<feature type="compositionally biased region" description="Polar residues" evidence="7">
    <location>
        <begin position="519"/>
        <end position="537"/>
    </location>
</feature>
<dbReference type="KEGG" id="tet:TTHERM_00316330"/>
<comment type="similarity">
    <text evidence="6">Belongs to the PP2C family.</text>
</comment>
<dbReference type="InterPro" id="IPR001932">
    <property type="entry name" value="PPM-type_phosphatase-like_dom"/>
</dbReference>
<sequence>MNNHPIKAFPLQQHLGNNGSKRVPSPGTINQYQSNRQADTNKKAMNHLFIDNFALNDDNSQMRRSKSSGILRKQEQNGNGIAQNISTKNKIGDNRGTSSSTKNPQDSILSSLQNILNNQTPLTKNANTPGSSHKRTQSTSLANSQLVVKSTKNNQLGNFNQYASDQNLTKSQIVLSQNGSNSVLNKSINKQQQQQQDYTQEYNNLKSLSAKNIYKPSTINQNRYTSLNSQNKNGVKGYTTIQNRMESNEKLPKLESLIQQQQQQMQPMLQIPLGQQNNLHVNNSINKGQSKDQLKSKLQNDLFKDNDSSNLLNSLVSNKNVKQQNNNTLQNSGLFSQGPKININLQIKNLNIISPTGLRNNNQASTNDNTPNNYQQDDSNLYDENLESSKQTGNINRLQHSRNPTQVINLQQGQNRLIAGGIKQNQSTPNIFLNSNQSQSNQNKVISGNGNNALVNGYSGYQQTVSKNQLQNQSESRQSSRRARSSSKDKNDSFQQMPKSSKSNQNPVDFLGKYANPFGKTNTNMTQQAKPQSQSIDAQRRSSKKAANSTFNDSKQSSQPIRKNSSHLPNQNQLNGNQTLEVSQIKQNPQITPKNFISSYAVRSKPGALPGKPVKTNQDSYIITNNFCKQKSKYFFSVCDGHGINGHHASQYVKKVLGPNIEFFMKQFCKEEFYQLESNQNPIENVSAITQALTSGYLKTAAGLLDSGIDITFSGSTCVGVYVTAERYWCANIGDSRAVIARQDPITNQWTNQPLSIDHKPDLPSEYNRILSSGGRVEPFKDMEGKPVGPARVWMRTENIPGLAMARSFGDYVASQVGVIPEPEILHYDISPNDKFLVVASDGIWEFLSNEEVVSMITPFYYKNDPEGACEKLVKEATLAWKREDEVIDDITIIVVFLNK</sequence>
<dbReference type="InParanoid" id="I7LW71"/>
<organism evidence="9 10">
    <name type="scientific">Tetrahymena thermophila (strain SB210)</name>
    <dbReference type="NCBI Taxonomy" id="312017"/>
    <lineage>
        <taxon>Eukaryota</taxon>
        <taxon>Sar</taxon>
        <taxon>Alveolata</taxon>
        <taxon>Ciliophora</taxon>
        <taxon>Intramacronucleata</taxon>
        <taxon>Oligohymenophorea</taxon>
        <taxon>Hymenostomatida</taxon>
        <taxon>Tetrahymenina</taxon>
        <taxon>Tetrahymenidae</taxon>
        <taxon>Tetrahymena</taxon>
    </lineage>
</organism>
<evidence type="ECO:0000313" key="10">
    <source>
        <dbReference type="Proteomes" id="UP000009168"/>
    </source>
</evidence>
<feature type="compositionally biased region" description="Polar residues" evidence="7">
    <location>
        <begin position="545"/>
        <end position="574"/>
    </location>
</feature>
<dbReference type="SMART" id="SM00332">
    <property type="entry name" value="PP2Cc"/>
    <property type="match status" value="1"/>
</dbReference>
<dbReference type="OrthoDB" id="10264738at2759"/>
<feature type="region of interest" description="Disordered" evidence="7">
    <location>
        <begin position="358"/>
        <end position="380"/>
    </location>
</feature>
<feature type="compositionally biased region" description="Polar residues" evidence="7">
    <location>
        <begin position="76"/>
        <end position="106"/>
    </location>
</feature>
<dbReference type="STRING" id="312017.I7LW71"/>
<keyword evidence="2" id="KW-0479">Metal-binding</keyword>
<evidence type="ECO:0000256" key="7">
    <source>
        <dbReference type="SAM" id="MobiDB-lite"/>
    </source>
</evidence>
<comment type="subcellular location">
    <subcellularLocation>
        <location evidence="1">Membrane</location>
        <topology evidence="1">Peripheral membrane protein</topology>
    </subcellularLocation>
</comment>
<keyword evidence="10" id="KW-1185">Reference proteome</keyword>
<dbReference type="HOGENOM" id="CLU_321990_0_0_1"/>
<dbReference type="AlphaFoldDB" id="I7LW71"/>
<name>I7LW71_TETTS</name>
<keyword evidence="3 6" id="KW-0378">Hydrolase</keyword>
<dbReference type="Proteomes" id="UP000009168">
    <property type="component" value="Unassembled WGS sequence"/>
</dbReference>